<dbReference type="OrthoDB" id="3285577at2"/>
<dbReference type="EC" id="2.6.1.16" evidence="2"/>
<dbReference type="PANTHER" id="PTHR10937:SF0">
    <property type="entry name" value="GLUTAMINE--FRUCTOSE-6-PHOSPHATE TRANSAMINASE (ISOMERIZING)"/>
    <property type="match status" value="1"/>
</dbReference>
<dbReference type="Gene3D" id="3.40.50.10490">
    <property type="entry name" value="Glucose-6-phosphate isomerase like protein, domain 1"/>
    <property type="match status" value="1"/>
</dbReference>
<evidence type="ECO:0000313" key="7">
    <source>
        <dbReference type="Proteomes" id="UP000306740"/>
    </source>
</evidence>
<keyword evidence="4" id="KW-0677">Repeat</keyword>
<proteinExistence type="predicted"/>
<comment type="catalytic activity">
    <reaction evidence="1">
        <text>D-fructose 6-phosphate + L-glutamine = D-glucosamine 6-phosphate + L-glutamate</text>
        <dbReference type="Rhea" id="RHEA:13237"/>
        <dbReference type="ChEBI" id="CHEBI:29985"/>
        <dbReference type="ChEBI" id="CHEBI:58359"/>
        <dbReference type="ChEBI" id="CHEBI:58725"/>
        <dbReference type="ChEBI" id="CHEBI:61527"/>
        <dbReference type="EC" id="2.6.1.16"/>
    </reaction>
</comment>
<dbReference type="CDD" id="cd05008">
    <property type="entry name" value="SIS_GlmS_GlmD_1"/>
    <property type="match status" value="1"/>
</dbReference>
<organism evidence="6 7">
    <name type="scientific">Mumia zhuanghuii</name>
    <dbReference type="NCBI Taxonomy" id="2585211"/>
    <lineage>
        <taxon>Bacteria</taxon>
        <taxon>Bacillati</taxon>
        <taxon>Actinomycetota</taxon>
        <taxon>Actinomycetes</taxon>
        <taxon>Propionibacteriales</taxon>
        <taxon>Nocardioidaceae</taxon>
        <taxon>Mumia</taxon>
    </lineage>
</organism>
<dbReference type="InterPro" id="IPR046348">
    <property type="entry name" value="SIS_dom_sf"/>
</dbReference>
<dbReference type="PROSITE" id="PS51464">
    <property type="entry name" value="SIS"/>
    <property type="match status" value="1"/>
</dbReference>
<name>A0A5C4MFY1_9ACTN</name>
<dbReference type="GO" id="GO:0097367">
    <property type="term" value="F:carbohydrate derivative binding"/>
    <property type="evidence" value="ECO:0007669"/>
    <property type="project" value="InterPro"/>
</dbReference>
<dbReference type="InterPro" id="IPR001347">
    <property type="entry name" value="SIS_dom"/>
</dbReference>
<comment type="caution">
    <text evidence="6">The sequence shown here is derived from an EMBL/GenBank/DDBJ whole genome shotgun (WGS) entry which is preliminary data.</text>
</comment>
<dbReference type="GO" id="GO:0006002">
    <property type="term" value="P:fructose 6-phosphate metabolic process"/>
    <property type="evidence" value="ECO:0007669"/>
    <property type="project" value="TreeGrafter"/>
</dbReference>
<evidence type="ECO:0000259" key="5">
    <source>
        <dbReference type="PROSITE" id="PS51464"/>
    </source>
</evidence>
<dbReference type="GO" id="GO:0004360">
    <property type="term" value="F:glutamine-fructose-6-phosphate transaminase (isomerizing) activity"/>
    <property type="evidence" value="ECO:0007669"/>
    <property type="project" value="UniProtKB-EC"/>
</dbReference>
<evidence type="ECO:0000256" key="1">
    <source>
        <dbReference type="ARBA" id="ARBA00001031"/>
    </source>
</evidence>
<evidence type="ECO:0000313" key="6">
    <source>
        <dbReference type="EMBL" id="TNC32929.1"/>
    </source>
</evidence>
<accession>A0A5C4MFY1</accession>
<dbReference type="Pfam" id="PF01380">
    <property type="entry name" value="SIS"/>
    <property type="match status" value="1"/>
</dbReference>
<dbReference type="RefSeq" id="WP_139107118.1">
    <property type="nucleotide sequence ID" value="NZ_VDFR01000183.1"/>
</dbReference>
<evidence type="ECO:0000256" key="4">
    <source>
        <dbReference type="ARBA" id="ARBA00022737"/>
    </source>
</evidence>
<evidence type="ECO:0000256" key="3">
    <source>
        <dbReference type="ARBA" id="ARBA00016090"/>
    </source>
</evidence>
<dbReference type="EMBL" id="VDFR01000183">
    <property type="protein sequence ID" value="TNC32929.1"/>
    <property type="molecule type" value="Genomic_DNA"/>
</dbReference>
<dbReference type="PANTHER" id="PTHR10937">
    <property type="entry name" value="GLUCOSAMINE--FRUCTOSE-6-PHOSPHATE AMINOTRANSFERASE, ISOMERIZING"/>
    <property type="match status" value="1"/>
</dbReference>
<dbReference type="InterPro" id="IPR035466">
    <property type="entry name" value="GlmS/AgaS_SIS"/>
</dbReference>
<sequence>MNPDAFAADLAEKPARLAELAAALERDDPWAPVGLEARSADLVFVGMGSSHYASSVAAARLRARGVRAVAELASSDLLPRTGPGTTVVAVSASGGSRETLDALDRLSGSGARVVGVTNVESSALSARADVVVPMLAGPEHGGVACRSFQHTLALFLTLEAGMTGAPLPAALVRAAADASADLLERESAWLPAVTEAALGPDGTHLAAPARRLSSAQQSALMLREGPRVAAIGCETGDWAHVDVYLTKNTDYRLVLFGGSRWIDGVREWTDPRGTTLVSVGEDLPTAAVTVRYRGDEDDDVRLLSETLVMELVAARRWQAQA</sequence>
<reference evidence="6 7" key="1">
    <citation type="submission" date="2019-05" db="EMBL/GenBank/DDBJ databases">
        <title>Mumia sp. nov., isolated from the intestinal contents of plateau pika (Ochotona curzoniae) in the Qinghai-Tibet plateau of China.</title>
        <authorList>
            <person name="Tian Z."/>
        </authorList>
    </citation>
    <scope>NUCLEOTIDE SEQUENCE [LARGE SCALE GENOMIC DNA]</scope>
    <source>
        <strain evidence="7">527</strain>
    </source>
</reference>
<dbReference type="GO" id="GO:0006487">
    <property type="term" value="P:protein N-linked glycosylation"/>
    <property type="evidence" value="ECO:0007669"/>
    <property type="project" value="TreeGrafter"/>
</dbReference>
<dbReference type="GO" id="GO:0006047">
    <property type="term" value="P:UDP-N-acetylglucosamine metabolic process"/>
    <property type="evidence" value="ECO:0007669"/>
    <property type="project" value="TreeGrafter"/>
</dbReference>
<gene>
    <name evidence="6" type="ORF">FHE65_29860</name>
</gene>
<dbReference type="AlphaFoldDB" id="A0A5C4MFY1"/>
<protein>
    <recommendedName>
        <fullName evidence="3">Glutamine--fructose-6-phosphate aminotransferase [isomerizing]</fullName>
        <ecNumber evidence="2">2.6.1.16</ecNumber>
    </recommendedName>
</protein>
<dbReference type="Proteomes" id="UP000306740">
    <property type="component" value="Unassembled WGS sequence"/>
</dbReference>
<feature type="domain" description="SIS" evidence="5">
    <location>
        <begin position="30"/>
        <end position="168"/>
    </location>
</feature>
<evidence type="ECO:0000256" key="2">
    <source>
        <dbReference type="ARBA" id="ARBA00012916"/>
    </source>
</evidence>
<dbReference type="SUPFAM" id="SSF53697">
    <property type="entry name" value="SIS domain"/>
    <property type="match status" value="1"/>
</dbReference>